<dbReference type="PANTHER" id="PTHR13794">
    <property type="entry name" value="ENOLASE SUPERFAMILY, MANDELATE RACEMASE"/>
    <property type="match status" value="1"/>
</dbReference>
<dbReference type="Pfam" id="PF13378">
    <property type="entry name" value="MR_MLE_C"/>
    <property type="match status" value="1"/>
</dbReference>
<dbReference type="CDD" id="cd03316">
    <property type="entry name" value="MR_like"/>
    <property type="match status" value="1"/>
</dbReference>
<dbReference type="SFLD" id="SFLDS00001">
    <property type="entry name" value="Enolase"/>
    <property type="match status" value="1"/>
</dbReference>
<dbReference type="Gene3D" id="3.30.390.10">
    <property type="entry name" value="Enolase-like, N-terminal domain"/>
    <property type="match status" value="1"/>
</dbReference>
<dbReference type="RefSeq" id="WP_160554956.1">
    <property type="nucleotide sequence ID" value="NZ_CP047650.1"/>
</dbReference>
<dbReference type="KEGG" id="xyk:GT347_26065"/>
<dbReference type="AlphaFoldDB" id="A0A857JBU6"/>
<evidence type="ECO:0000259" key="4">
    <source>
        <dbReference type="SMART" id="SM00922"/>
    </source>
</evidence>
<dbReference type="GO" id="GO:0009063">
    <property type="term" value="P:amino acid catabolic process"/>
    <property type="evidence" value="ECO:0007669"/>
    <property type="project" value="InterPro"/>
</dbReference>
<evidence type="ECO:0000256" key="1">
    <source>
        <dbReference type="ARBA" id="ARBA00001946"/>
    </source>
</evidence>
<dbReference type="SFLD" id="SFLDG00179">
    <property type="entry name" value="mandelate_racemase"/>
    <property type="match status" value="1"/>
</dbReference>
<dbReference type="Gene3D" id="3.20.20.120">
    <property type="entry name" value="Enolase-like C-terminal domain"/>
    <property type="match status" value="1"/>
</dbReference>
<dbReference type="InterPro" id="IPR013342">
    <property type="entry name" value="Mandelate_racemase_C"/>
</dbReference>
<dbReference type="PROSITE" id="PS00909">
    <property type="entry name" value="MR_MLE_2"/>
    <property type="match status" value="1"/>
</dbReference>
<dbReference type="GO" id="GO:0016836">
    <property type="term" value="F:hydro-lyase activity"/>
    <property type="evidence" value="ECO:0007669"/>
    <property type="project" value="TreeGrafter"/>
</dbReference>
<proteinExistence type="predicted"/>
<comment type="cofactor">
    <cofactor evidence="1">
        <name>Mg(2+)</name>
        <dbReference type="ChEBI" id="CHEBI:18420"/>
    </cofactor>
</comment>
<dbReference type="Pfam" id="PF02746">
    <property type="entry name" value="MR_MLE_N"/>
    <property type="match status" value="1"/>
</dbReference>
<name>A0A857JBU6_9BURK</name>
<reference evidence="5 6" key="1">
    <citation type="submission" date="2020-01" db="EMBL/GenBank/DDBJ databases">
        <title>Genome sequencing of strain KACC 21265.</title>
        <authorList>
            <person name="Heo J."/>
            <person name="Kim S.-J."/>
            <person name="Kim J.-S."/>
            <person name="Hong S.-B."/>
            <person name="Kwon S.-W."/>
        </authorList>
    </citation>
    <scope>NUCLEOTIDE SEQUENCE [LARGE SCALE GENOMIC DNA]</scope>
    <source>
        <strain evidence="5 6">KACC 21265</strain>
    </source>
</reference>
<dbReference type="SMART" id="SM00922">
    <property type="entry name" value="MR_MLE"/>
    <property type="match status" value="1"/>
</dbReference>
<dbReference type="PANTHER" id="PTHR13794:SF58">
    <property type="entry name" value="MITOCHONDRIAL ENOLASE SUPERFAMILY MEMBER 1"/>
    <property type="match status" value="1"/>
</dbReference>
<evidence type="ECO:0000313" key="5">
    <source>
        <dbReference type="EMBL" id="QHJ01148.1"/>
    </source>
</evidence>
<keyword evidence="3" id="KW-0460">Magnesium</keyword>
<keyword evidence="2" id="KW-0479">Metal-binding</keyword>
<evidence type="ECO:0000256" key="2">
    <source>
        <dbReference type="ARBA" id="ARBA00022723"/>
    </source>
</evidence>
<dbReference type="GO" id="GO:0016052">
    <property type="term" value="P:carbohydrate catabolic process"/>
    <property type="evidence" value="ECO:0007669"/>
    <property type="project" value="TreeGrafter"/>
</dbReference>
<gene>
    <name evidence="5" type="ORF">GT347_26065</name>
</gene>
<keyword evidence="6" id="KW-1185">Reference proteome</keyword>
<sequence>MACTADTAFSVERIDVFVFRAPADPPVQTSFGIMRDRPAVLLCVTDTQGACGWGEVWCNFPVVGAEHRARMAATYLRPLVCGSRFEHPRACFEALTAKLAVLALQCGEPGTLQQIVAGLDIALWDMLARRAAMPLWRLLSDGALDRPAPIPLYASGINPTDPDQLAAAKLQEGYRAFKLKVGFGAARDSANLQAIREVIGEDAPFMVDANQAWDMEEAIAAGRRMERFGLGWLEEPIRADRPAADWTRLAAEQPLRLAGGENLAGLAQFDEFIGTGGMTVIQPDLGKWGGFSGCLEVGRRTLRQGKTFCPHWLGAGIGLTASFHLKAVVGGPGYVEVDANPNPLRELLALPTFQLVDGAVQLDERPGLGVEPDLQACRDFIVQVAGT</sequence>
<feature type="domain" description="Mandelate racemase/muconate lactonizing enzyme C-terminal" evidence="4">
    <location>
        <begin position="162"/>
        <end position="256"/>
    </location>
</feature>
<dbReference type="InterPro" id="IPR018110">
    <property type="entry name" value="Mandel_Rmase/mucon_lact_enz_CS"/>
</dbReference>
<dbReference type="EMBL" id="CP047650">
    <property type="protein sequence ID" value="QHJ01148.1"/>
    <property type="molecule type" value="Genomic_DNA"/>
</dbReference>
<dbReference type="InterPro" id="IPR036849">
    <property type="entry name" value="Enolase-like_C_sf"/>
</dbReference>
<dbReference type="SUPFAM" id="SSF54826">
    <property type="entry name" value="Enolase N-terminal domain-like"/>
    <property type="match status" value="1"/>
</dbReference>
<dbReference type="Proteomes" id="UP000464787">
    <property type="component" value="Chromosome"/>
</dbReference>
<dbReference type="InterPro" id="IPR029065">
    <property type="entry name" value="Enolase_C-like"/>
</dbReference>
<accession>A0A857JBU6</accession>
<dbReference type="InterPro" id="IPR013341">
    <property type="entry name" value="Mandelate_racemase_N_dom"/>
</dbReference>
<evidence type="ECO:0000256" key="3">
    <source>
        <dbReference type="ARBA" id="ARBA00022842"/>
    </source>
</evidence>
<evidence type="ECO:0000313" key="6">
    <source>
        <dbReference type="Proteomes" id="UP000464787"/>
    </source>
</evidence>
<protein>
    <submittedName>
        <fullName evidence="5">Mandelate racemase/muconate lactonizing enzyme family protein</fullName>
    </submittedName>
</protein>
<dbReference type="GO" id="GO:0000287">
    <property type="term" value="F:magnesium ion binding"/>
    <property type="evidence" value="ECO:0007669"/>
    <property type="project" value="TreeGrafter"/>
</dbReference>
<organism evidence="5 6">
    <name type="scientific">Xylophilus rhododendri</name>
    <dbReference type="NCBI Taxonomy" id="2697032"/>
    <lineage>
        <taxon>Bacteria</taxon>
        <taxon>Pseudomonadati</taxon>
        <taxon>Pseudomonadota</taxon>
        <taxon>Betaproteobacteria</taxon>
        <taxon>Burkholderiales</taxon>
        <taxon>Xylophilus</taxon>
    </lineage>
</organism>
<dbReference type="InterPro" id="IPR029017">
    <property type="entry name" value="Enolase-like_N"/>
</dbReference>
<dbReference type="InterPro" id="IPR046945">
    <property type="entry name" value="RHMD-like"/>
</dbReference>
<dbReference type="SUPFAM" id="SSF51604">
    <property type="entry name" value="Enolase C-terminal domain-like"/>
    <property type="match status" value="1"/>
</dbReference>